<sequence>MQWESVFEIVLSAHVGATDEQLHQWANAWNRALSAEEIKQVQDQQRNPFPHNSPLYSQYTPLDATHWSFPQQPLPSSYLQLLRWSNGGEYQTGARTFQLFGINELREMNLTYEVLHYMPGAISFGMDGGGNHYLFDMRNDLIDGEYPILLASSGNLDYDDALYAADSLMELCSQGKELE</sequence>
<name>A0ABW4RIJ3_9BACL</name>
<dbReference type="InterPro" id="IPR037883">
    <property type="entry name" value="Knr4/Smi1-like_sf"/>
</dbReference>
<protein>
    <submittedName>
        <fullName evidence="2">SMI1/KNR4 family protein</fullName>
    </submittedName>
</protein>
<comment type="caution">
    <text evidence="2">The sequence shown here is derived from an EMBL/GenBank/DDBJ whole genome shotgun (WGS) entry which is preliminary data.</text>
</comment>
<dbReference type="Proteomes" id="UP001597233">
    <property type="component" value="Unassembled WGS sequence"/>
</dbReference>
<dbReference type="SUPFAM" id="SSF160631">
    <property type="entry name" value="SMI1/KNR4-like"/>
    <property type="match status" value="1"/>
</dbReference>
<evidence type="ECO:0000313" key="2">
    <source>
        <dbReference type="EMBL" id="MFD1885529.1"/>
    </source>
</evidence>
<dbReference type="EMBL" id="JBHUEH010000011">
    <property type="protein sequence ID" value="MFD1885529.1"/>
    <property type="molecule type" value="Genomic_DNA"/>
</dbReference>
<dbReference type="RefSeq" id="WP_347325797.1">
    <property type="nucleotide sequence ID" value="NZ_JBCGUH010000007.1"/>
</dbReference>
<accession>A0ABW4RIJ3</accession>
<gene>
    <name evidence="2" type="ORF">ACFSC9_08305</name>
</gene>
<evidence type="ECO:0000313" key="3">
    <source>
        <dbReference type="Proteomes" id="UP001597233"/>
    </source>
</evidence>
<dbReference type="Gene3D" id="3.40.1580.10">
    <property type="entry name" value="SMI1/KNR4-like"/>
    <property type="match status" value="1"/>
</dbReference>
<organism evidence="2 3">
    <name type="scientific">Paenibacillus wenxiniae</name>
    <dbReference type="NCBI Taxonomy" id="1636843"/>
    <lineage>
        <taxon>Bacteria</taxon>
        <taxon>Bacillati</taxon>
        <taxon>Bacillota</taxon>
        <taxon>Bacilli</taxon>
        <taxon>Bacillales</taxon>
        <taxon>Paenibacillaceae</taxon>
        <taxon>Paenibacillus</taxon>
    </lineage>
</organism>
<dbReference type="Pfam" id="PF09346">
    <property type="entry name" value="SMI1_KNR4"/>
    <property type="match status" value="1"/>
</dbReference>
<proteinExistence type="predicted"/>
<feature type="domain" description="Knr4/Smi1-like" evidence="1">
    <location>
        <begin position="73"/>
        <end position="170"/>
    </location>
</feature>
<evidence type="ECO:0000259" key="1">
    <source>
        <dbReference type="Pfam" id="PF09346"/>
    </source>
</evidence>
<reference evidence="3" key="1">
    <citation type="journal article" date="2019" name="Int. J. Syst. Evol. Microbiol.">
        <title>The Global Catalogue of Microorganisms (GCM) 10K type strain sequencing project: providing services to taxonomists for standard genome sequencing and annotation.</title>
        <authorList>
            <consortium name="The Broad Institute Genomics Platform"/>
            <consortium name="The Broad Institute Genome Sequencing Center for Infectious Disease"/>
            <person name="Wu L."/>
            <person name="Ma J."/>
        </authorList>
    </citation>
    <scope>NUCLEOTIDE SEQUENCE [LARGE SCALE GENOMIC DNA]</scope>
    <source>
        <strain evidence="3">CCUG 54950</strain>
    </source>
</reference>
<dbReference type="InterPro" id="IPR018958">
    <property type="entry name" value="Knr4/Smi1-like_dom"/>
</dbReference>
<keyword evidence="3" id="KW-1185">Reference proteome</keyword>